<dbReference type="InterPro" id="IPR013078">
    <property type="entry name" value="His_Pase_superF_clade-1"/>
</dbReference>
<evidence type="ECO:0000256" key="2">
    <source>
        <dbReference type="PIRSR" id="PIRSR613078-2"/>
    </source>
</evidence>
<dbReference type="GO" id="GO:0005829">
    <property type="term" value="C:cytosol"/>
    <property type="evidence" value="ECO:0007669"/>
    <property type="project" value="TreeGrafter"/>
</dbReference>
<dbReference type="PANTHER" id="PTHR48100:SF44">
    <property type="entry name" value="PHOSPHATASE C1620.13-RELATED"/>
    <property type="match status" value="1"/>
</dbReference>
<dbReference type="PANTHER" id="PTHR48100">
    <property type="entry name" value="BROAD-SPECIFICITY PHOSPHATASE YOR283W-RELATED"/>
    <property type="match status" value="1"/>
</dbReference>
<evidence type="ECO:0000313" key="3">
    <source>
        <dbReference type="EMBL" id="PID56277.1"/>
    </source>
</evidence>
<feature type="active site" description="Tele-phosphohistidine intermediate" evidence="1">
    <location>
        <position position="9"/>
    </location>
</feature>
<dbReference type="Proteomes" id="UP000229740">
    <property type="component" value="Unassembled WGS sequence"/>
</dbReference>
<comment type="caution">
    <text evidence="3">The sequence shown here is derived from an EMBL/GenBank/DDBJ whole genome shotgun (WGS) entry which is preliminary data.</text>
</comment>
<feature type="binding site" evidence="2">
    <location>
        <begin position="8"/>
        <end position="15"/>
    </location>
    <ligand>
        <name>substrate</name>
    </ligand>
</feature>
<dbReference type="CDD" id="cd07067">
    <property type="entry name" value="HP_PGM_like"/>
    <property type="match status" value="1"/>
</dbReference>
<protein>
    <submittedName>
        <fullName evidence="3">Alpha-ribazole phosphatase</fullName>
    </submittedName>
</protein>
<feature type="active site" description="Proton donor/acceptor" evidence="1">
    <location>
        <position position="82"/>
    </location>
</feature>
<evidence type="ECO:0000313" key="4">
    <source>
        <dbReference type="Proteomes" id="UP000229740"/>
    </source>
</evidence>
<organism evidence="3 4">
    <name type="scientific">candidate division KSB3 bacterium</name>
    <dbReference type="NCBI Taxonomy" id="2044937"/>
    <lineage>
        <taxon>Bacteria</taxon>
        <taxon>candidate division KSB3</taxon>
    </lineage>
</organism>
<name>A0A2G6E2U8_9BACT</name>
<sequence length="208" mass="24235">MTELLIVRHGKTAWNLEQRIQGSTDTELHPIGIRQAEALARRLAQEEFHAIYSSSLKRAYQTAERIAGKTSHRVILHDGLRERNFGIFEGLTADEIQRQYPEAWKRFKNWDPDYTIPQGVSLREYQQKSVQHLERIAGKHPDERLVIVTHGAFLSVLMRYTLQIPFSRPRRFRGVNTALNIFVFDEGGWTLRTWGDTSHLRRIDDTVT</sequence>
<dbReference type="Gene3D" id="3.40.50.1240">
    <property type="entry name" value="Phosphoglycerate mutase-like"/>
    <property type="match status" value="1"/>
</dbReference>
<reference evidence="3 4" key="1">
    <citation type="submission" date="2017-10" db="EMBL/GenBank/DDBJ databases">
        <title>Novel microbial diversity and functional potential in the marine mammal oral microbiome.</title>
        <authorList>
            <person name="Dudek N.K."/>
            <person name="Sun C.L."/>
            <person name="Burstein D."/>
            <person name="Kantor R.S."/>
            <person name="Aliaga Goltsman D.S."/>
            <person name="Bik E.M."/>
            <person name="Thomas B.C."/>
            <person name="Banfield J.F."/>
            <person name="Relman D.A."/>
        </authorList>
    </citation>
    <scope>NUCLEOTIDE SEQUENCE [LARGE SCALE GENOMIC DNA]</scope>
    <source>
        <strain evidence="3">DOLZORAL124_49_17</strain>
    </source>
</reference>
<feature type="binding site" evidence="2">
    <location>
        <position position="58"/>
    </location>
    <ligand>
        <name>substrate</name>
    </ligand>
</feature>
<dbReference type="SMART" id="SM00855">
    <property type="entry name" value="PGAM"/>
    <property type="match status" value="1"/>
</dbReference>
<dbReference type="InterPro" id="IPR029033">
    <property type="entry name" value="His_PPase_superfam"/>
</dbReference>
<dbReference type="InterPro" id="IPR050275">
    <property type="entry name" value="PGM_Phosphatase"/>
</dbReference>
<accession>A0A2G6E2U8</accession>
<proteinExistence type="predicted"/>
<dbReference type="SUPFAM" id="SSF53254">
    <property type="entry name" value="Phosphoglycerate mutase-like"/>
    <property type="match status" value="1"/>
</dbReference>
<dbReference type="AlphaFoldDB" id="A0A2G6E2U8"/>
<dbReference type="Pfam" id="PF00300">
    <property type="entry name" value="His_Phos_1"/>
    <property type="match status" value="1"/>
</dbReference>
<gene>
    <name evidence="3" type="ORF">CSB45_12160</name>
</gene>
<dbReference type="GO" id="GO:0016791">
    <property type="term" value="F:phosphatase activity"/>
    <property type="evidence" value="ECO:0007669"/>
    <property type="project" value="TreeGrafter"/>
</dbReference>
<dbReference type="EMBL" id="PDPS01000036">
    <property type="protein sequence ID" value="PID56277.1"/>
    <property type="molecule type" value="Genomic_DNA"/>
</dbReference>
<evidence type="ECO:0000256" key="1">
    <source>
        <dbReference type="PIRSR" id="PIRSR613078-1"/>
    </source>
</evidence>